<evidence type="ECO:0000313" key="9">
    <source>
        <dbReference type="Proteomes" id="UP001189429"/>
    </source>
</evidence>
<organism evidence="8 9">
    <name type="scientific">Prorocentrum cordatum</name>
    <dbReference type="NCBI Taxonomy" id="2364126"/>
    <lineage>
        <taxon>Eukaryota</taxon>
        <taxon>Sar</taxon>
        <taxon>Alveolata</taxon>
        <taxon>Dinophyceae</taxon>
        <taxon>Prorocentrales</taxon>
        <taxon>Prorocentraceae</taxon>
        <taxon>Prorocentrum</taxon>
    </lineage>
</organism>
<evidence type="ECO:0000256" key="4">
    <source>
        <dbReference type="ARBA" id="ARBA00022840"/>
    </source>
</evidence>
<dbReference type="Gene3D" id="1.20.120.1080">
    <property type="match status" value="1"/>
</dbReference>
<keyword evidence="3" id="KW-0347">Helicase</keyword>
<keyword evidence="6" id="KW-0472">Membrane</keyword>
<comment type="caution">
    <text evidence="8">The sequence shown here is derived from an EMBL/GenBank/DDBJ whole genome shotgun (WGS) entry which is preliminary data.</text>
</comment>
<feature type="region of interest" description="Disordered" evidence="5">
    <location>
        <begin position="292"/>
        <end position="321"/>
    </location>
</feature>
<reference evidence="8" key="1">
    <citation type="submission" date="2023-10" db="EMBL/GenBank/DDBJ databases">
        <authorList>
            <person name="Chen Y."/>
            <person name="Shah S."/>
            <person name="Dougan E. K."/>
            <person name="Thang M."/>
            <person name="Chan C."/>
        </authorList>
    </citation>
    <scope>NUCLEOTIDE SEQUENCE [LARGE SCALE GENOMIC DNA]</scope>
</reference>
<gene>
    <name evidence="8" type="ORF">PCOR1329_LOCUS50211</name>
</gene>
<dbReference type="EMBL" id="CAUYUJ010016073">
    <property type="protein sequence ID" value="CAK0861585.1"/>
    <property type="molecule type" value="Genomic_DNA"/>
</dbReference>
<keyword evidence="4" id="KW-0067">ATP-binding</keyword>
<evidence type="ECO:0000256" key="6">
    <source>
        <dbReference type="SAM" id="Phobius"/>
    </source>
</evidence>
<dbReference type="SMART" id="SM00847">
    <property type="entry name" value="HA2"/>
    <property type="match status" value="1"/>
</dbReference>
<keyword evidence="6" id="KW-0812">Transmembrane</keyword>
<feature type="non-terminal residue" evidence="8">
    <location>
        <position position="364"/>
    </location>
</feature>
<feature type="transmembrane region" description="Helical" evidence="6">
    <location>
        <begin position="92"/>
        <end position="112"/>
    </location>
</feature>
<proteinExistence type="predicted"/>
<dbReference type="PANTHER" id="PTHR18934">
    <property type="entry name" value="ATP-DEPENDENT RNA HELICASE"/>
    <property type="match status" value="1"/>
</dbReference>
<evidence type="ECO:0000313" key="8">
    <source>
        <dbReference type="EMBL" id="CAK0861585.1"/>
    </source>
</evidence>
<dbReference type="SUPFAM" id="SSF52540">
    <property type="entry name" value="P-loop containing nucleoside triphosphate hydrolases"/>
    <property type="match status" value="1"/>
</dbReference>
<protein>
    <recommendedName>
        <fullName evidence="7">Helicase-associated domain-containing protein</fullName>
    </recommendedName>
</protein>
<evidence type="ECO:0000256" key="3">
    <source>
        <dbReference type="ARBA" id="ARBA00022806"/>
    </source>
</evidence>
<keyword evidence="1" id="KW-0547">Nucleotide-binding</keyword>
<dbReference type="InterPro" id="IPR007502">
    <property type="entry name" value="Helicase-assoc_dom"/>
</dbReference>
<keyword evidence="6" id="KW-1133">Transmembrane helix</keyword>
<evidence type="ECO:0000256" key="5">
    <source>
        <dbReference type="SAM" id="MobiDB-lite"/>
    </source>
</evidence>
<sequence length="364" mass="40564">MAELRKWPTPEILSKSLEEVVMQLLALGLGDPHEMLARSLSTPSVACIEHAVWLLQEMSMMNEKEGMSARDALTPMGRWLAPIPLHPMSSKALLYASLFGVLLPVTAMIAFLNIKSPFVASMHGQPARGGKHFIVGDKRSDHYAMAAAYLSWRSRSCVGDGDSYINEHSLSLEALTMGDKMVKSLLRLMVDEYDYDGDDANFIEDAGTGSWTPEAVFDPVDLAAVQGRAVLRVHPAVRALSCWQIPVRLERGGGGPRLQLQPGLPAEGQHVRGHPWYTCGRLASVQRLHEAREGEHHGEHGRGRPGRAARREEPRAHHGAARVRRGRFRWVAWDHRRRRDAALETLQSARRQIDQHLEGLMEDG</sequence>
<accession>A0ABN9UNS7</accession>
<dbReference type="Proteomes" id="UP001189429">
    <property type="component" value="Unassembled WGS sequence"/>
</dbReference>
<dbReference type="PANTHER" id="PTHR18934:SF99">
    <property type="entry name" value="ATP-DEPENDENT RNA HELICASE DHX37-RELATED"/>
    <property type="match status" value="1"/>
</dbReference>
<keyword evidence="9" id="KW-1185">Reference proteome</keyword>
<evidence type="ECO:0000256" key="2">
    <source>
        <dbReference type="ARBA" id="ARBA00022801"/>
    </source>
</evidence>
<dbReference type="InterPro" id="IPR027417">
    <property type="entry name" value="P-loop_NTPase"/>
</dbReference>
<feature type="compositionally biased region" description="Basic and acidic residues" evidence="5">
    <location>
        <begin position="292"/>
        <end position="302"/>
    </location>
</feature>
<keyword evidence="2" id="KW-0378">Hydrolase</keyword>
<dbReference type="Pfam" id="PF21010">
    <property type="entry name" value="HA2_C"/>
    <property type="match status" value="1"/>
</dbReference>
<evidence type="ECO:0000256" key="1">
    <source>
        <dbReference type="ARBA" id="ARBA00022741"/>
    </source>
</evidence>
<name>A0ABN9UNS7_9DINO</name>
<feature type="domain" description="Helicase-associated" evidence="7">
    <location>
        <begin position="50"/>
        <end position="146"/>
    </location>
</feature>
<evidence type="ECO:0000259" key="7">
    <source>
        <dbReference type="SMART" id="SM00847"/>
    </source>
</evidence>